<dbReference type="EMBL" id="CP104965">
    <property type="protein sequence ID" value="UXN69888.1"/>
    <property type="molecule type" value="Genomic_DNA"/>
</dbReference>
<dbReference type="RefSeq" id="WP_262168568.1">
    <property type="nucleotide sequence ID" value="NZ_CP104965.1"/>
</dbReference>
<protein>
    <submittedName>
        <fullName evidence="1">Uncharacterized protein</fullName>
    </submittedName>
</protein>
<sequence length="141" mass="15872">MLSRFECIQFPPEETEKKKLSFYLAVSRAEEGHEAGVYFSQVLCKCQRMGDPDLSESYYVAMYNVLYNASGSDLDEVTERTKTTVAASAWFHFVSLFSVANAQMKTRMPDLPTAPRDVDVKTIDELVSAFDFLEADEVAEG</sequence>
<gene>
    <name evidence="1" type="ORF">N8A98_22215</name>
</gene>
<organism evidence="1 2">
    <name type="scientific">Devosia neptuniae</name>
    <dbReference type="NCBI Taxonomy" id="191302"/>
    <lineage>
        <taxon>Bacteria</taxon>
        <taxon>Pseudomonadati</taxon>
        <taxon>Pseudomonadota</taxon>
        <taxon>Alphaproteobacteria</taxon>
        <taxon>Hyphomicrobiales</taxon>
        <taxon>Devosiaceae</taxon>
        <taxon>Devosia</taxon>
    </lineage>
</organism>
<dbReference type="Proteomes" id="UP001061862">
    <property type="component" value="Chromosome"/>
</dbReference>
<accession>A0ABY6CCC4</accession>
<proteinExistence type="predicted"/>
<name>A0ABY6CCC4_9HYPH</name>
<reference evidence="1 2" key="1">
    <citation type="submission" date="2022-09" db="EMBL/GenBank/DDBJ databases">
        <title>Interaction between co-microsymbionts with complementary sets of symbiotic genes in legume-rhizobium systems.</title>
        <authorList>
            <person name="Safronova V."/>
            <person name="Sazanova A."/>
            <person name="Afonin A."/>
            <person name="Chirak E."/>
        </authorList>
    </citation>
    <scope>NUCLEOTIDE SEQUENCE [LARGE SCALE GENOMIC DNA]</scope>
    <source>
        <strain evidence="1 2">A18/4-1</strain>
    </source>
</reference>
<evidence type="ECO:0000313" key="1">
    <source>
        <dbReference type="EMBL" id="UXN69888.1"/>
    </source>
</evidence>
<keyword evidence="2" id="KW-1185">Reference proteome</keyword>
<evidence type="ECO:0000313" key="2">
    <source>
        <dbReference type="Proteomes" id="UP001061862"/>
    </source>
</evidence>